<comment type="caution">
    <text evidence="1">The sequence shown here is derived from an EMBL/GenBank/DDBJ whole genome shotgun (WGS) entry which is preliminary data.</text>
</comment>
<reference evidence="1 2" key="1">
    <citation type="submission" date="2020-08" db="EMBL/GenBank/DDBJ databases">
        <title>Genomic Encyclopedia of Type Strains, Phase IV (KMG-IV): sequencing the most valuable type-strain genomes for metagenomic binning, comparative biology and taxonomic classification.</title>
        <authorList>
            <person name="Goeker M."/>
        </authorList>
    </citation>
    <scope>NUCLEOTIDE SEQUENCE [LARGE SCALE GENOMIC DNA]</scope>
    <source>
        <strain evidence="1 2">YIM 65646</strain>
    </source>
</reference>
<dbReference type="RefSeq" id="WP_184788870.1">
    <property type="nucleotide sequence ID" value="NZ_BONT01000046.1"/>
</dbReference>
<evidence type="ECO:0000313" key="2">
    <source>
        <dbReference type="Proteomes" id="UP000548476"/>
    </source>
</evidence>
<gene>
    <name evidence="1" type="ORF">HNR73_003886</name>
</gene>
<accession>A0A841FQE2</accession>
<name>A0A841FQE2_9ACTN</name>
<keyword evidence="2" id="KW-1185">Reference proteome</keyword>
<dbReference type="AlphaFoldDB" id="A0A841FQE2"/>
<evidence type="ECO:0000313" key="1">
    <source>
        <dbReference type="EMBL" id="MBB6036018.1"/>
    </source>
</evidence>
<protein>
    <submittedName>
        <fullName evidence="1">Uncharacterized protein</fullName>
    </submittedName>
</protein>
<dbReference type="Proteomes" id="UP000548476">
    <property type="component" value="Unassembled WGS sequence"/>
</dbReference>
<dbReference type="EMBL" id="JACHGT010000008">
    <property type="protein sequence ID" value="MBB6036018.1"/>
    <property type="molecule type" value="Genomic_DNA"/>
</dbReference>
<sequence length="322" mass="34086">MSALPPRVTAELVASVPFPEGTRLHAGPAVSVLSTLTLLAADLTPAAVYRLPELVTRPLTVTPGANLIVVPGRETLTAIDAEGMRWMFKHTDWVIGDGSGSAVVTADGRHVWATVPGPCATPYGGDLWMVFDAVTGRILARTTLADVTAAGSEHHLHPDGVHVALSIGEGQDAAPLYWGRLDGDTIVHSLAGVDDVLVHISPATGEYFTVAHYLEDAVVHRFPGGESRLTFPGEWLVVRAGLDGAEWALDYSGGFIDADTLLVCLQDYEEGGYAHLLVDAVSGDVLGRAGYAEEPDGAGYPQGDGTWLTVVDNRLCRWKTCG</sequence>
<proteinExistence type="predicted"/>
<organism evidence="1 2">
    <name type="scientific">Phytomonospora endophytica</name>
    <dbReference type="NCBI Taxonomy" id="714109"/>
    <lineage>
        <taxon>Bacteria</taxon>
        <taxon>Bacillati</taxon>
        <taxon>Actinomycetota</taxon>
        <taxon>Actinomycetes</taxon>
        <taxon>Micromonosporales</taxon>
        <taxon>Micromonosporaceae</taxon>
        <taxon>Phytomonospora</taxon>
    </lineage>
</organism>